<proteinExistence type="predicted"/>
<keyword evidence="3" id="KW-1185">Reference proteome</keyword>
<dbReference type="EMBL" id="CAJDYZ010011271">
    <property type="protein sequence ID" value="CAD1479260.1"/>
    <property type="molecule type" value="Genomic_DNA"/>
</dbReference>
<protein>
    <submittedName>
        <fullName evidence="2">Uncharacterized protein</fullName>
    </submittedName>
</protein>
<evidence type="ECO:0000313" key="3">
    <source>
        <dbReference type="Proteomes" id="UP000752696"/>
    </source>
</evidence>
<accession>A0A6V7HF83</accession>
<comment type="caution">
    <text evidence="2">The sequence shown here is derived from an EMBL/GenBank/DDBJ whole genome shotgun (WGS) entry which is preliminary data.</text>
</comment>
<dbReference type="Proteomes" id="UP000752696">
    <property type="component" value="Unassembled WGS sequence"/>
</dbReference>
<sequence>KCEKPAGLGEVSARRKAVGNDKSDAGNVHDQWCTKGRLSRCKSRNGG</sequence>
<evidence type="ECO:0000313" key="2">
    <source>
        <dbReference type="EMBL" id="CAD1479260.1"/>
    </source>
</evidence>
<dbReference type="AlphaFoldDB" id="A0A6V7HF83"/>
<feature type="non-terminal residue" evidence="2">
    <location>
        <position position="1"/>
    </location>
</feature>
<feature type="region of interest" description="Disordered" evidence="1">
    <location>
        <begin position="1"/>
        <end position="29"/>
    </location>
</feature>
<reference evidence="2" key="1">
    <citation type="submission" date="2020-07" db="EMBL/GenBank/DDBJ databases">
        <authorList>
            <person name="Nazaruddin N."/>
        </authorList>
    </citation>
    <scope>NUCLEOTIDE SEQUENCE</scope>
</reference>
<evidence type="ECO:0000256" key="1">
    <source>
        <dbReference type="SAM" id="MobiDB-lite"/>
    </source>
</evidence>
<feature type="non-terminal residue" evidence="2">
    <location>
        <position position="47"/>
    </location>
</feature>
<name>A0A6V7HF83_9HYME</name>
<organism evidence="2 3">
    <name type="scientific">Heterotrigona itama</name>
    <dbReference type="NCBI Taxonomy" id="395501"/>
    <lineage>
        <taxon>Eukaryota</taxon>
        <taxon>Metazoa</taxon>
        <taxon>Ecdysozoa</taxon>
        <taxon>Arthropoda</taxon>
        <taxon>Hexapoda</taxon>
        <taxon>Insecta</taxon>
        <taxon>Pterygota</taxon>
        <taxon>Neoptera</taxon>
        <taxon>Endopterygota</taxon>
        <taxon>Hymenoptera</taxon>
        <taxon>Apocrita</taxon>
        <taxon>Aculeata</taxon>
        <taxon>Apoidea</taxon>
        <taxon>Anthophila</taxon>
        <taxon>Apidae</taxon>
        <taxon>Heterotrigona</taxon>
    </lineage>
</organism>
<gene>
    <name evidence="2" type="ORF">MHI_LOCUS848206</name>
</gene>